<accession>A0A2N0ZCF7</accession>
<evidence type="ECO:0000256" key="2">
    <source>
        <dbReference type="SAM" id="Coils"/>
    </source>
</evidence>
<comment type="caution">
    <text evidence="4">The sequence shown here is derived from an EMBL/GenBank/DDBJ whole genome shotgun (WGS) entry which is preliminary data.</text>
</comment>
<evidence type="ECO:0000259" key="3">
    <source>
        <dbReference type="PROSITE" id="PS51756"/>
    </source>
</evidence>
<name>A0A2N0ZCF7_9BACI</name>
<feature type="coiled-coil region" evidence="2">
    <location>
        <begin position="6"/>
        <end position="33"/>
    </location>
</feature>
<gene>
    <name evidence="4" type="ORF">CWS20_20235</name>
</gene>
<evidence type="ECO:0000256" key="1">
    <source>
        <dbReference type="ARBA" id="ARBA00034117"/>
    </source>
</evidence>
<organism evidence="4 5">
    <name type="scientific">Cytobacillus horneckiae</name>
    <dbReference type="NCBI Taxonomy" id="549687"/>
    <lineage>
        <taxon>Bacteria</taxon>
        <taxon>Bacillati</taxon>
        <taxon>Bacillota</taxon>
        <taxon>Bacilli</taxon>
        <taxon>Bacillales</taxon>
        <taxon>Bacillaceae</taxon>
        <taxon>Cytobacillus</taxon>
    </lineage>
</organism>
<evidence type="ECO:0000313" key="5">
    <source>
        <dbReference type="Proteomes" id="UP000233343"/>
    </source>
</evidence>
<sequence>MKVLDKIDLENSIHQLTTAINLLKEQIHQVQLDIQHLVSLEDALKGQGGQAIRLFYQECHLPFLVFLVEWINDYESTLNKMSQSLQELEPSPSGFIRQSFLENELVQGLRRADTNTKELTSEANSIIQSVQDIVTLPLLDEGTFVRDTRLAQDTSVETLEKLREFDKRETTSLEPLQQGLQKMNQYIEQMRSMFKNGEFNLALYKPEVLTWQDSYDKLSNKNTDITTEQSTLHDIAEGVIEGSTNAVADVWEGLKSTFKLVGNIPMITNPRHLQNVIRFSRGENLLEHYRFINRIIQDPKASIQPVIDMPKYIWTGIKEAWERDVVNGDVKSRTAFFSYGLTSLGIGLLGDKGISKAGTIVKTVDKAAKGIENIPKPINTPTPALAGGMSQPPVPYNVINNPLTQVKTLTEDVFEVKGMGKAKTFGKYSTAIDDKVKVIEKVDLPDWISESFSDSKYRTVITEENITFYRTYGGGAKPSGSFVTTSPARNRINAKTSTALVPDWKNTRQYEAVIEVPKGQVLNIGRVEKQYTKTGTLLEGDGDQILLPQGWPSEWIKETREVPSR</sequence>
<dbReference type="RefSeq" id="WP_066193040.1">
    <property type="nucleotide sequence ID" value="NZ_JARMMB010000004.1"/>
</dbReference>
<keyword evidence="2" id="KW-0175">Coiled coil</keyword>
<dbReference type="Proteomes" id="UP000233343">
    <property type="component" value="Unassembled WGS sequence"/>
</dbReference>
<dbReference type="InterPro" id="IPR006829">
    <property type="entry name" value="LXG_dom"/>
</dbReference>
<dbReference type="Pfam" id="PF04740">
    <property type="entry name" value="LXG"/>
    <property type="match status" value="1"/>
</dbReference>
<dbReference type="AlphaFoldDB" id="A0A2N0ZCF7"/>
<protein>
    <recommendedName>
        <fullName evidence="3">LXG domain-containing protein</fullName>
    </recommendedName>
</protein>
<keyword evidence="5" id="KW-1185">Reference proteome</keyword>
<dbReference type="EMBL" id="PISD01000049">
    <property type="protein sequence ID" value="PKG27179.1"/>
    <property type="molecule type" value="Genomic_DNA"/>
</dbReference>
<dbReference type="PANTHER" id="PTHR34976:SF2">
    <property type="entry name" value="TYPE VII SECRETION SYSTEM PROTEIN ESSD"/>
    <property type="match status" value="1"/>
</dbReference>
<feature type="domain" description="LXG" evidence="3">
    <location>
        <begin position="1"/>
        <end position="235"/>
    </location>
</feature>
<dbReference type="InterPro" id="IPR051768">
    <property type="entry name" value="Bact_secretion_toxin"/>
</dbReference>
<comment type="similarity">
    <text evidence="1">In the N-terminal section; belongs to the LXG family.</text>
</comment>
<reference evidence="4 5" key="1">
    <citation type="journal article" date="2010" name="Int. J. Syst. Evol. Microbiol.">
        <title>Bacillus horneckiae sp. nov., isolated from a spacecraft-assembly clean room.</title>
        <authorList>
            <person name="Vaishampayan P."/>
            <person name="Probst A."/>
            <person name="Krishnamurthi S."/>
            <person name="Ghosh S."/>
            <person name="Osman S."/>
            <person name="McDowall A."/>
            <person name="Ruckmani A."/>
            <person name="Mayilraj S."/>
            <person name="Venkateswaran K."/>
        </authorList>
    </citation>
    <scope>NUCLEOTIDE SEQUENCE [LARGE SCALE GENOMIC DNA]</scope>
    <source>
        <strain evidence="5">1PO1SC</strain>
    </source>
</reference>
<proteinExistence type="inferred from homology"/>
<evidence type="ECO:0000313" key="4">
    <source>
        <dbReference type="EMBL" id="PKG27179.1"/>
    </source>
</evidence>
<dbReference type="PANTHER" id="PTHR34976">
    <property type="entry name" value="RIBONUCLEASE YQCG-RELATED"/>
    <property type="match status" value="1"/>
</dbReference>
<dbReference type="PROSITE" id="PS51756">
    <property type="entry name" value="LXG"/>
    <property type="match status" value="1"/>
</dbReference>